<feature type="compositionally biased region" description="Polar residues" evidence="1">
    <location>
        <begin position="1"/>
        <end position="12"/>
    </location>
</feature>
<accession>C6H1P6</accession>
<evidence type="ECO:0000313" key="2">
    <source>
        <dbReference type="EMBL" id="EER45049.1"/>
    </source>
</evidence>
<dbReference type="Proteomes" id="UP000002624">
    <property type="component" value="Unassembled WGS sequence"/>
</dbReference>
<dbReference type="EMBL" id="GG692419">
    <property type="protein sequence ID" value="EER45049.1"/>
    <property type="molecule type" value="Genomic_DNA"/>
</dbReference>
<dbReference type="AlphaFoldDB" id="C6H1P6"/>
<reference evidence="3" key="1">
    <citation type="submission" date="2009-05" db="EMBL/GenBank/DDBJ databases">
        <title>The genome sequence of Ajellomyces capsulatus strain H143.</title>
        <authorList>
            <person name="Champion M."/>
            <person name="Cuomo C.A."/>
            <person name="Ma L.-J."/>
            <person name="Henn M.R."/>
            <person name="Sil A."/>
            <person name="Goldman B."/>
            <person name="Young S.K."/>
            <person name="Kodira C.D."/>
            <person name="Zeng Q."/>
            <person name="Koehrsen M."/>
            <person name="Alvarado L."/>
            <person name="Berlin A.M."/>
            <person name="Borenstein D."/>
            <person name="Chen Z."/>
            <person name="Engels R."/>
            <person name="Freedman E."/>
            <person name="Gellesch M."/>
            <person name="Goldberg J."/>
            <person name="Griggs A."/>
            <person name="Gujja S."/>
            <person name="Heiman D.I."/>
            <person name="Hepburn T.A."/>
            <person name="Howarth C."/>
            <person name="Jen D."/>
            <person name="Larson L."/>
            <person name="Lewis B."/>
            <person name="Mehta T."/>
            <person name="Park D."/>
            <person name="Pearson M."/>
            <person name="Roberts A."/>
            <person name="Saif S."/>
            <person name="Shea T.D."/>
            <person name="Shenoy N."/>
            <person name="Sisk P."/>
            <person name="Stolte C."/>
            <person name="Sykes S."/>
            <person name="Walk T."/>
            <person name="White J."/>
            <person name="Yandava C."/>
            <person name="Klein B."/>
            <person name="McEwen J.G."/>
            <person name="Puccia R."/>
            <person name="Goldman G.H."/>
            <person name="Felipe M.S."/>
            <person name="Nino-Vega G."/>
            <person name="San-Blas G."/>
            <person name="Taylor J.W."/>
            <person name="Mendoza L."/>
            <person name="Galagan J.E."/>
            <person name="Nusbaum C."/>
            <person name="Birren B.W."/>
        </authorList>
    </citation>
    <scope>NUCLEOTIDE SEQUENCE [LARGE SCALE GENOMIC DNA]</scope>
    <source>
        <strain evidence="3">H143</strain>
    </source>
</reference>
<evidence type="ECO:0000256" key="1">
    <source>
        <dbReference type="SAM" id="MobiDB-lite"/>
    </source>
</evidence>
<organism evidence="2 3">
    <name type="scientific">Ajellomyces capsulatus (strain H143)</name>
    <name type="common">Darling's disease fungus</name>
    <name type="synonym">Histoplasma capsulatum</name>
    <dbReference type="NCBI Taxonomy" id="544712"/>
    <lineage>
        <taxon>Eukaryota</taxon>
        <taxon>Fungi</taxon>
        <taxon>Dikarya</taxon>
        <taxon>Ascomycota</taxon>
        <taxon>Pezizomycotina</taxon>
        <taxon>Eurotiomycetes</taxon>
        <taxon>Eurotiomycetidae</taxon>
        <taxon>Onygenales</taxon>
        <taxon>Ajellomycetaceae</taxon>
        <taxon>Histoplasma</taxon>
    </lineage>
</organism>
<dbReference type="VEuPathDB" id="FungiDB:HCDG_00628"/>
<gene>
    <name evidence="2" type="ORF">HCDG_00628</name>
</gene>
<dbReference type="HOGENOM" id="CLU_1041941_0_0_1"/>
<proteinExistence type="predicted"/>
<evidence type="ECO:0000313" key="3">
    <source>
        <dbReference type="Proteomes" id="UP000002624"/>
    </source>
</evidence>
<name>C6H1P6_AJECH</name>
<protein>
    <submittedName>
        <fullName evidence="2">Uncharacterized protein</fullName>
    </submittedName>
</protein>
<feature type="region of interest" description="Disordered" evidence="1">
    <location>
        <begin position="1"/>
        <end position="22"/>
    </location>
</feature>
<sequence>MDTDSVPSQQNTSRKKGQTKDGVFQTFFAPDEDIKAQEILRPQQVRSLVDTAWHAHLSQTSIGVKDQTPAVSFIMRNPPAKWVPANLLIHPIMQSRNPICVSSMSSVTACPERQNPSSDKRVNCEYELEHKHEHEHEYFVSFILSFIHQSLLDGGSNLVCTIKCTLASCRVSTLTIRGAIETQLHRNGEQILRNMMITRPPGQEPLDSMPCAAETRVSKAKLAHLAVFHTKN</sequence>